<sequence length="60" mass="6840">MNSKRREFLKKTAIGSAGVVGLATMSFATTPENLKKDSGKKKEVLYKRTPDWDLYYRNAK</sequence>
<reference evidence="3" key="1">
    <citation type="submission" date="2017-10" db="EMBL/GenBank/DDBJ databases">
        <title>Campylobacter species from seals.</title>
        <authorList>
            <person name="Gilbert M.J."/>
            <person name="Zomer A.L."/>
            <person name="Timmerman A.J."/>
            <person name="Duim B."/>
            <person name="Wagenaar J.A."/>
        </authorList>
    </citation>
    <scope>NUCLEOTIDE SEQUENCE [LARGE SCALE GENOMIC DNA]</scope>
    <source>
        <strain evidence="3">17S00004-5</strain>
    </source>
</reference>
<dbReference type="InterPro" id="IPR006311">
    <property type="entry name" value="TAT_signal"/>
</dbReference>
<evidence type="ECO:0000313" key="3">
    <source>
        <dbReference type="Proteomes" id="UP000240535"/>
    </source>
</evidence>
<name>A0A2P8R493_9BACT</name>
<evidence type="ECO:0000256" key="1">
    <source>
        <dbReference type="ARBA" id="ARBA00022505"/>
    </source>
</evidence>
<dbReference type="PROSITE" id="PS51318">
    <property type="entry name" value="TAT"/>
    <property type="match status" value="1"/>
</dbReference>
<keyword evidence="1" id="KW-0500">Molybdenum</keyword>
<proteinExistence type="predicted"/>
<dbReference type="AlphaFoldDB" id="A0A2P8R493"/>
<gene>
    <name evidence="2" type="ORF">CQ405_01780</name>
</gene>
<dbReference type="NCBIfam" id="TIGR01409">
    <property type="entry name" value="TAT_signal_seq"/>
    <property type="match status" value="1"/>
</dbReference>
<dbReference type="EMBL" id="PDHH01000001">
    <property type="protein sequence ID" value="PSM53299.1"/>
    <property type="molecule type" value="Genomic_DNA"/>
</dbReference>
<protein>
    <recommendedName>
        <fullName evidence="4">Tat pathway signal protein</fullName>
    </recommendedName>
</protein>
<comment type="caution">
    <text evidence="2">The sequence shown here is derived from an EMBL/GenBank/DDBJ whole genome shotgun (WGS) entry which is preliminary data.</text>
</comment>
<keyword evidence="3" id="KW-1185">Reference proteome</keyword>
<dbReference type="Proteomes" id="UP000240535">
    <property type="component" value="Unassembled WGS sequence"/>
</dbReference>
<dbReference type="OrthoDB" id="5373165at2"/>
<dbReference type="RefSeq" id="WP_106869955.1">
    <property type="nucleotide sequence ID" value="NZ_CP053841.1"/>
</dbReference>
<evidence type="ECO:0008006" key="4">
    <source>
        <dbReference type="Google" id="ProtNLM"/>
    </source>
</evidence>
<evidence type="ECO:0000313" key="2">
    <source>
        <dbReference type="EMBL" id="PSM53299.1"/>
    </source>
</evidence>
<organism evidence="2 3">
    <name type="scientific">Campylobacter blaseri</name>
    <dbReference type="NCBI Taxonomy" id="2042961"/>
    <lineage>
        <taxon>Bacteria</taxon>
        <taxon>Pseudomonadati</taxon>
        <taxon>Campylobacterota</taxon>
        <taxon>Epsilonproteobacteria</taxon>
        <taxon>Campylobacterales</taxon>
        <taxon>Campylobacteraceae</taxon>
        <taxon>Campylobacter</taxon>
    </lineage>
</organism>
<accession>A0A2P8R493</accession>
<dbReference type="InterPro" id="IPR019546">
    <property type="entry name" value="TAT_signal_bac_arc"/>
</dbReference>